<feature type="compositionally biased region" description="Basic and acidic residues" evidence="1">
    <location>
        <begin position="95"/>
        <end position="104"/>
    </location>
</feature>
<evidence type="ECO:0000256" key="1">
    <source>
        <dbReference type="SAM" id="MobiDB-lite"/>
    </source>
</evidence>
<feature type="compositionally biased region" description="Low complexity" evidence="1">
    <location>
        <begin position="127"/>
        <end position="145"/>
    </location>
</feature>
<sequence length="187" mass="20214">MKKHKAGRLEPAPAPHRREGITDDLPPPPDPPPCQGSRAQLGAGQRAGGMANSGERKASSLERQQVSSLEEKKSSLERQTRTSLERQQQAQDRVGSMERNDDVRRHHKQALGSEEALVPYSKPNFPSPGGHSSSGTASSKGSTGPRKGDVTRGYMGTNGQGQYSGELCKCLSTVIKHTVLFHDIFCT</sequence>
<feature type="region of interest" description="Disordered" evidence="1">
    <location>
        <begin position="1"/>
        <end position="157"/>
    </location>
</feature>
<protein>
    <submittedName>
        <fullName evidence="2">ROBO2 protein</fullName>
    </submittedName>
</protein>
<gene>
    <name evidence="2" type="primary">Robo2_1</name>
    <name evidence="2" type="ORF">GTO95_0007303</name>
</gene>
<reference evidence="2" key="1">
    <citation type="journal article" date="2021" name="Cell">
        <title>Tracing the genetic footprints of vertebrate landing in non-teleost ray-finned fishes.</title>
        <authorList>
            <person name="Bi X."/>
            <person name="Wang K."/>
            <person name="Yang L."/>
            <person name="Pan H."/>
            <person name="Jiang H."/>
            <person name="Wei Q."/>
            <person name="Fang M."/>
            <person name="Yu H."/>
            <person name="Zhu C."/>
            <person name="Cai Y."/>
            <person name="He Y."/>
            <person name="Gan X."/>
            <person name="Zeng H."/>
            <person name="Yu D."/>
            <person name="Zhu Y."/>
            <person name="Jiang H."/>
            <person name="Qiu Q."/>
            <person name="Yang H."/>
            <person name="Zhang Y.E."/>
            <person name="Wang W."/>
            <person name="Zhu M."/>
            <person name="He S."/>
            <person name="Zhang G."/>
        </authorList>
    </citation>
    <scope>NUCLEOTIDE SEQUENCE</scope>
    <source>
        <strain evidence="2">Allg_001</strain>
    </source>
</reference>
<dbReference type="EMBL" id="JAAWVO010047656">
    <property type="protein sequence ID" value="MBN3319747.1"/>
    <property type="molecule type" value="Genomic_DNA"/>
</dbReference>
<feature type="compositionally biased region" description="Pro residues" evidence="1">
    <location>
        <begin position="25"/>
        <end position="34"/>
    </location>
</feature>
<proteinExistence type="predicted"/>
<feature type="compositionally biased region" description="Basic and acidic residues" evidence="1">
    <location>
        <begin position="69"/>
        <end position="84"/>
    </location>
</feature>
<dbReference type="AlphaFoldDB" id="A0A8J7TDH0"/>
<keyword evidence="3" id="KW-1185">Reference proteome</keyword>
<feature type="non-terminal residue" evidence="2">
    <location>
        <position position="1"/>
    </location>
</feature>
<evidence type="ECO:0000313" key="3">
    <source>
        <dbReference type="Proteomes" id="UP000736164"/>
    </source>
</evidence>
<feature type="compositionally biased region" description="Low complexity" evidence="1">
    <location>
        <begin position="35"/>
        <end position="44"/>
    </location>
</feature>
<evidence type="ECO:0000313" key="2">
    <source>
        <dbReference type="EMBL" id="MBN3319747.1"/>
    </source>
</evidence>
<feature type="non-terminal residue" evidence="2">
    <location>
        <position position="187"/>
    </location>
</feature>
<dbReference type="Proteomes" id="UP000736164">
    <property type="component" value="Unassembled WGS sequence"/>
</dbReference>
<comment type="caution">
    <text evidence="2">The sequence shown here is derived from an EMBL/GenBank/DDBJ whole genome shotgun (WGS) entry which is preliminary data.</text>
</comment>
<accession>A0A8J7TDH0</accession>
<organism evidence="2 3">
    <name type="scientific">Atractosteus spatula</name>
    <name type="common">Alligator gar</name>
    <name type="synonym">Lepisosteus spatula</name>
    <dbReference type="NCBI Taxonomy" id="7917"/>
    <lineage>
        <taxon>Eukaryota</taxon>
        <taxon>Metazoa</taxon>
        <taxon>Chordata</taxon>
        <taxon>Craniata</taxon>
        <taxon>Vertebrata</taxon>
        <taxon>Euteleostomi</taxon>
        <taxon>Actinopterygii</taxon>
        <taxon>Neopterygii</taxon>
        <taxon>Holostei</taxon>
        <taxon>Semionotiformes</taxon>
        <taxon>Lepisosteidae</taxon>
        <taxon>Atractosteus</taxon>
    </lineage>
</organism>
<name>A0A8J7TDH0_ATRSP</name>